<accession>A0A9L0IL54</accession>
<evidence type="ECO:0000313" key="2">
    <source>
        <dbReference type="Ensembl" id="ENSEASP00005038510.1"/>
    </source>
</evidence>
<dbReference type="Ensembl" id="ENSEAST00005080023.1">
    <property type="protein sequence ID" value="ENSEASP00005038510.1"/>
    <property type="gene ID" value="ENSEASG00005018375.2"/>
</dbReference>
<feature type="compositionally biased region" description="Low complexity" evidence="1">
    <location>
        <begin position="99"/>
        <end position="109"/>
    </location>
</feature>
<feature type="region of interest" description="Disordered" evidence="1">
    <location>
        <begin position="1"/>
        <end position="36"/>
    </location>
</feature>
<reference evidence="2" key="2">
    <citation type="submission" date="2025-08" db="UniProtKB">
        <authorList>
            <consortium name="Ensembl"/>
        </authorList>
    </citation>
    <scope>IDENTIFICATION</scope>
</reference>
<dbReference type="GO" id="GO:0008017">
    <property type="term" value="F:microtubule binding"/>
    <property type="evidence" value="ECO:0007669"/>
    <property type="project" value="InterPro"/>
</dbReference>
<dbReference type="Proteomes" id="UP000694387">
    <property type="component" value="Chromosome 10"/>
</dbReference>
<evidence type="ECO:0000256" key="1">
    <source>
        <dbReference type="SAM" id="MobiDB-lite"/>
    </source>
</evidence>
<reference evidence="2" key="3">
    <citation type="submission" date="2025-09" db="UniProtKB">
        <authorList>
            <consortium name="Ensembl"/>
        </authorList>
    </citation>
    <scope>IDENTIFICATION</scope>
</reference>
<dbReference type="GO" id="GO:0034453">
    <property type="term" value="P:microtubule anchoring"/>
    <property type="evidence" value="ECO:0007669"/>
    <property type="project" value="InterPro"/>
</dbReference>
<sequence>MIRPLPKDSQRQCPFSLGGPGKPTIRKASARPREGRLCPPAAKDHFMAALRWPRPSQQPSALWGAPHLTWSDYIEELGPQGKACSHLVWSAGEGDNDGDSSVSSGRLSGSSGGHGSCTPPHRHWKERPPQVLGPRRQPRESNPRLEQLRDKIRAQVRGQASCASLGTWTLSSTSHLCKSSTPAPRRKVRKLMNAPPAPAYPGLGVLSAAERRVEDKAIPGQDQEPSAVSQSQASAGVRMERQPGTSQGLEGSSFKEPGGHPLQWDPWAGFKQEPAPHRTWGAPGPAHPCCGSRRVLLSSSSSVLEHPEGLSSSNWSLSVFPPHGGCWGPSAKFRTWPGVSRGPQYPASSVTALGGHISS</sequence>
<reference evidence="2 3" key="1">
    <citation type="journal article" date="2020" name="Nat. Commun.">
        <title>Donkey genomes provide new insights into domestication and selection for coat color.</title>
        <authorList>
            <person name="Wang"/>
            <person name="C."/>
            <person name="Li"/>
            <person name="H."/>
            <person name="Guo"/>
            <person name="Y."/>
            <person name="Huang"/>
            <person name="J."/>
            <person name="Sun"/>
            <person name="Y."/>
            <person name="Min"/>
            <person name="J."/>
            <person name="Wang"/>
            <person name="J."/>
            <person name="Fang"/>
            <person name="X."/>
            <person name="Zhao"/>
            <person name="Z."/>
            <person name="Wang"/>
            <person name="S."/>
            <person name="Zhang"/>
            <person name="Y."/>
            <person name="Liu"/>
            <person name="Q."/>
            <person name="Jiang"/>
            <person name="Q."/>
            <person name="Wang"/>
            <person name="X."/>
            <person name="Guo"/>
            <person name="Y."/>
            <person name="Yang"/>
            <person name="C."/>
            <person name="Wang"/>
            <person name="Y."/>
            <person name="Tian"/>
            <person name="F."/>
            <person name="Zhuang"/>
            <person name="G."/>
            <person name="Fan"/>
            <person name="Y."/>
            <person name="Gao"/>
            <person name="Q."/>
            <person name="Li"/>
            <person name="Y."/>
            <person name="Ju"/>
            <person name="Z."/>
            <person name="Li"/>
            <person name="J."/>
            <person name="Li"/>
            <person name="R."/>
            <person name="Hou"/>
            <person name="M."/>
            <person name="Yang"/>
            <person name="G."/>
            <person name="Liu"/>
            <person name="G."/>
            <person name="Liu"/>
            <person name="W."/>
            <person name="Guo"/>
            <person name="J."/>
            <person name="Pan"/>
            <person name="S."/>
            <person name="Fan"/>
            <person name="G."/>
            <person name="Zhang"/>
            <person name="W."/>
            <person name="Zhang"/>
            <person name="R."/>
            <person name="Yu"/>
            <person name="J."/>
            <person name="Zhang"/>
            <person name="X."/>
            <person name="Yin"/>
            <person name="Q."/>
            <person name="Ji"/>
            <person name="C."/>
            <person name="Jin"/>
            <person name="Y."/>
            <person name="Yue"/>
            <person name="G."/>
            <person name="Liu"/>
            <person name="M."/>
            <person name="Xu"/>
            <person name="J."/>
            <person name="Liu"/>
            <person name="S."/>
            <person name="Jordana"/>
            <person name="J."/>
            <person name="Noce"/>
            <person name="A."/>
            <person name="Amills"/>
            <person name="M."/>
            <person name="Wu"/>
            <person name="D.D."/>
            <person name="Li"/>
            <person name="S."/>
            <person name="Zhou"/>
            <person name="X. and Zhong"/>
            <person name="J."/>
        </authorList>
    </citation>
    <scope>NUCLEOTIDE SEQUENCE [LARGE SCALE GENOMIC DNA]</scope>
</reference>
<feature type="compositionally biased region" description="Basic and acidic residues" evidence="1">
    <location>
        <begin position="1"/>
        <end position="10"/>
    </location>
</feature>
<name>A0A9L0IL54_EQUAS</name>
<feature type="compositionally biased region" description="Low complexity" evidence="1">
    <location>
        <begin position="226"/>
        <end position="235"/>
    </location>
</feature>
<gene>
    <name evidence="2" type="primary">CCDC187</name>
</gene>
<organism evidence="2 3">
    <name type="scientific">Equus asinus</name>
    <name type="common">Donkey</name>
    <name type="synonym">Equus africanus asinus</name>
    <dbReference type="NCBI Taxonomy" id="9793"/>
    <lineage>
        <taxon>Eukaryota</taxon>
        <taxon>Metazoa</taxon>
        <taxon>Chordata</taxon>
        <taxon>Craniata</taxon>
        <taxon>Vertebrata</taxon>
        <taxon>Euteleostomi</taxon>
        <taxon>Mammalia</taxon>
        <taxon>Eutheria</taxon>
        <taxon>Laurasiatheria</taxon>
        <taxon>Perissodactyla</taxon>
        <taxon>Equidae</taxon>
        <taxon>Equus</taxon>
    </lineage>
</organism>
<proteinExistence type="predicted"/>
<evidence type="ECO:0000313" key="3">
    <source>
        <dbReference type="Proteomes" id="UP000694387"/>
    </source>
</evidence>
<keyword evidence="3" id="KW-1185">Reference proteome</keyword>
<feature type="compositionally biased region" description="Basic and acidic residues" evidence="1">
    <location>
        <begin position="137"/>
        <end position="148"/>
    </location>
</feature>
<dbReference type="PANTHER" id="PTHR13958">
    <property type="entry name" value="CENTROSOME-ASSOCIATED PROTEIN 350"/>
    <property type="match status" value="1"/>
</dbReference>
<protein>
    <submittedName>
        <fullName evidence="2">Coiled-coil domain containing 187</fullName>
    </submittedName>
</protein>
<dbReference type="InterPro" id="IPR028750">
    <property type="entry name" value="CEP350/CC187"/>
</dbReference>
<dbReference type="PANTHER" id="PTHR13958:SF5">
    <property type="entry name" value="COILED-COIL DOMAIN-CONTAINING PROTEIN 187"/>
    <property type="match status" value="1"/>
</dbReference>
<dbReference type="AlphaFoldDB" id="A0A9L0IL54"/>
<feature type="region of interest" description="Disordered" evidence="1">
    <location>
        <begin position="94"/>
        <end position="148"/>
    </location>
</feature>
<dbReference type="GO" id="GO:0005813">
    <property type="term" value="C:centrosome"/>
    <property type="evidence" value="ECO:0007669"/>
    <property type="project" value="InterPro"/>
</dbReference>
<dbReference type="GeneTree" id="ENSGT00530000065015"/>
<feature type="region of interest" description="Disordered" evidence="1">
    <location>
        <begin position="211"/>
        <end position="258"/>
    </location>
</feature>